<evidence type="ECO:0000256" key="2">
    <source>
        <dbReference type="PIRSR" id="PIRSR000137-2"/>
    </source>
</evidence>
<dbReference type="PROSITE" id="PS00624">
    <property type="entry name" value="GMC_OXRED_2"/>
    <property type="match status" value="1"/>
</dbReference>
<dbReference type="SUPFAM" id="SSF54373">
    <property type="entry name" value="FAD-linked reductases, C-terminal domain"/>
    <property type="match status" value="1"/>
</dbReference>
<dbReference type="Pfam" id="PF05199">
    <property type="entry name" value="GMC_oxred_C"/>
    <property type="match status" value="1"/>
</dbReference>
<gene>
    <name evidence="4" type="ORF">DSTB1V02_LOCUS12813</name>
</gene>
<dbReference type="Pfam" id="PF00732">
    <property type="entry name" value="GMC_oxred_N"/>
    <property type="match status" value="1"/>
</dbReference>
<dbReference type="PANTHER" id="PTHR11552">
    <property type="entry name" value="GLUCOSE-METHANOL-CHOLINE GMC OXIDOREDUCTASE"/>
    <property type="match status" value="1"/>
</dbReference>
<feature type="non-terminal residue" evidence="4">
    <location>
        <position position="1"/>
    </location>
</feature>
<dbReference type="PIRSF" id="PIRSF000137">
    <property type="entry name" value="Alcohol_oxidase"/>
    <property type="match status" value="1"/>
</dbReference>
<dbReference type="InterPro" id="IPR000172">
    <property type="entry name" value="GMC_OxRdtase_N"/>
</dbReference>
<dbReference type="InterPro" id="IPR036188">
    <property type="entry name" value="FAD/NAD-bd_sf"/>
</dbReference>
<feature type="non-terminal residue" evidence="4">
    <location>
        <position position="540"/>
    </location>
</feature>
<reference evidence="4" key="1">
    <citation type="submission" date="2020-11" db="EMBL/GenBank/DDBJ databases">
        <authorList>
            <person name="Tran Van P."/>
        </authorList>
    </citation>
    <scope>NUCLEOTIDE SEQUENCE</scope>
</reference>
<feature type="binding site" evidence="2">
    <location>
        <position position="80"/>
    </location>
    <ligand>
        <name>FAD</name>
        <dbReference type="ChEBI" id="CHEBI:57692"/>
    </ligand>
</feature>
<dbReference type="Gene3D" id="3.50.50.60">
    <property type="entry name" value="FAD/NAD(P)-binding domain"/>
    <property type="match status" value="2"/>
</dbReference>
<dbReference type="GO" id="GO:0016614">
    <property type="term" value="F:oxidoreductase activity, acting on CH-OH group of donors"/>
    <property type="evidence" value="ECO:0007669"/>
    <property type="project" value="InterPro"/>
</dbReference>
<dbReference type="Proteomes" id="UP000677054">
    <property type="component" value="Unassembled WGS sequence"/>
</dbReference>
<keyword evidence="2" id="KW-0274">FAD</keyword>
<keyword evidence="5" id="KW-1185">Reference proteome</keyword>
<evidence type="ECO:0000259" key="3">
    <source>
        <dbReference type="PROSITE" id="PS00624"/>
    </source>
</evidence>
<evidence type="ECO:0000313" key="5">
    <source>
        <dbReference type="Proteomes" id="UP000677054"/>
    </source>
</evidence>
<dbReference type="EMBL" id="LR904742">
    <property type="protein sequence ID" value="CAD7253062.1"/>
    <property type="molecule type" value="Genomic_DNA"/>
</dbReference>
<dbReference type="GO" id="GO:0050660">
    <property type="term" value="F:flavin adenine dinucleotide binding"/>
    <property type="evidence" value="ECO:0007669"/>
    <property type="project" value="InterPro"/>
</dbReference>
<dbReference type="SUPFAM" id="SSF51905">
    <property type="entry name" value="FAD/NAD(P)-binding domain"/>
    <property type="match status" value="1"/>
</dbReference>
<dbReference type="EMBL" id="CAJPEV010005225">
    <property type="protein sequence ID" value="CAG0902911.1"/>
    <property type="molecule type" value="Genomic_DNA"/>
</dbReference>
<organism evidence="4">
    <name type="scientific">Darwinula stevensoni</name>
    <dbReference type="NCBI Taxonomy" id="69355"/>
    <lineage>
        <taxon>Eukaryota</taxon>
        <taxon>Metazoa</taxon>
        <taxon>Ecdysozoa</taxon>
        <taxon>Arthropoda</taxon>
        <taxon>Crustacea</taxon>
        <taxon>Oligostraca</taxon>
        <taxon>Ostracoda</taxon>
        <taxon>Podocopa</taxon>
        <taxon>Podocopida</taxon>
        <taxon>Darwinulocopina</taxon>
        <taxon>Darwinuloidea</taxon>
        <taxon>Darwinulidae</taxon>
        <taxon>Darwinula</taxon>
    </lineage>
</organism>
<comment type="similarity">
    <text evidence="1">Belongs to the GMC oxidoreductase family.</text>
</comment>
<name>A0A7R9FS66_9CRUS</name>
<dbReference type="InterPro" id="IPR007867">
    <property type="entry name" value="GMC_OxRtase_C"/>
</dbReference>
<sequence length="540" mass="61025">GAGTAGSVVASRLSEDRAHSVLLLEAGSEGTGIGQVPAFQGILYDTPFDWKYRPQAQKFSCQGLEEKVCKWIRGKILGGTSILSGGFYVRGNRRDYDNWAAMGNEGWDYDSVLPYFKLHEDNLDGDLTTGEIFSRTSPHTVIHIEHQAYLGFAEVQVMMTQNGRRQSAADAFVRPVLHRKNLHVSLNSHVLKVLIDRRTKTATGVKFIDKLGQQRTIRARREVILSAGTIATPQLLMLSGVGPKEELARHDIPLIADLPVGENLHGHTGVYGLTWTVRDFSGFNFFRDIAFNPLEFLRWFISGKEYNTKRTSLTLDEAALEARISSCPRLKNASNRCTKNKAFNRLLSAVYASEKLQQRGIPIESLCHNFAYYNCFEHQTGKNRSAQIYRIFKPLTFRDGFTIVPNLLRPRSRGRVTLRSADPLDQPRIITNVFRDPVDVALTVQGECIKKALEIGNTEAYRRHGAQFFPYSLPDCRDRGVFSDQYWECHARYLTFNLFHDVGTAKMGPADDPTAVVDPQLRRQWKLQDRFGFIWCVSTG</sequence>
<dbReference type="PANTHER" id="PTHR11552:SF227">
    <property type="entry name" value="GLUCOSE DEHYDROGENASE [FAD, QUINONE]-LIKE PROTEIN"/>
    <property type="match status" value="1"/>
</dbReference>
<dbReference type="AlphaFoldDB" id="A0A7R9FS66"/>
<comment type="cofactor">
    <cofactor evidence="2">
        <name>FAD</name>
        <dbReference type="ChEBI" id="CHEBI:57692"/>
    </cofactor>
</comment>
<dbReference type="InterPro" id="IPR012132">
    <property type="entry name" value="GMC_OxRdtase"/>
</dbReference>
<dbReference type="OrthoDB" id="269227at2759"/>
<feature type="domain" description="Glucose-methanol-choline oxidoreductase N-terminal" evidence="3">
    <location>
        <begin position="228"/>
        <end position="242"/>
    </location>
</feature>
<protein>
    <recommendedName>
        <fullName evidence="3">Glucose-methanol-choline oxidoreductase N-terminal domain-containing protein</fullName>
    </recommendedName>
</protein>
<proteinExistence type="inferred from homology"/>
<evidence type="ECO:0000256" key="1">
    <source>
        <dbReference type="ARBA" id="ARBA00010790"/>
    </source>
</evidence>
<evidence type="ECO:0000313" key="4">
    <source>
        <dbReference type="EMBL" id="CAD7253062.1"/>
    </source>
</evidence>
<dbReference type="Gene3D" id="3.30.560.10">
    <property type="entry name" value="Glucose Oxidase, domain 3"/>
    <property type="match status" value="2"/>
</dbReference>
<feature type="binding site" evidence="2">
    <location>
        <position position="190"/>
    </location>
    <ligand>
        <name>FAD</name>
        <dbReference type="ChEBI" id="CHEBI:57692"/>
    </ligand>
</feature>
<accession>A0A7R9FS66</accession>
<keyword evidence="2" id="KW-0285">Flavoprotein</keyword>